<reference evidence="2" key="1">
    <citation type="journal article" date="2017" name="Nature">
        <title>The sunflower genome provides insights into oil metabolism, flowering and Asterid evolution.</title>
        <authorList>
            <person name="Badouin H."/>
            <person name="Gouzy J."/>
            <person name="Grassa C.J."/>
            <person name="Murat F."/>
            <person name="Staton S.E."/>
            <person name="Cottret L."/>
            <person name="Lelandais-Briere C."/>
            <person name="Owens G.L."/>
            <person name="Carrere S."/>
            <person name="Mayjonade B."/>
            <person name="Legrand L."/>
            <person name="Gill N."/>
            <person name="Kane N.C."/>
            <person name="Bowers J.E."/>
            <person name="Hubner S."/>
            <person name="Bellec A."/>
            <person name="Berard A."/>
            <person name="Berges H."/>
            <person name="Blanchet N."/>
            <person name="Boniface M.C."/>
            <person name="Brunel D."/>
            <person name="Catrice O."/>
            <person name="Chaidir N."/>
            <person name="Claudel C."/>
            <person name="Donnadieu C."/>
            <person name="Faraut T."/>
            <person name="Fievet G."/>
            <person name="Helmstetter N."/>
            <person name="King M."/>
            <person name="Knapp S.J."/>
            <person name="Lai Z."/>
            <person name="Le Paslier M.C."/>
            <person name="Lippi Y."/>
            <person name="Lorenzon L."/>
            <person name="Mandel J.R."/>
            <person name="Marage G."/>
            <person name="Marchand G."/>
            <person name="Marquand E."/>
            <person name="Bret-Mestries E."/>
            <person name="Morien E."/>
            <person name="Nambeesan S."/>
            <person name="Nguyen T."/>
            <person name="Pegot-Espagnet P."/>
            <person name="Pouilly N."/>
            <person name="Raftis F."/>
            <person name="Sallet E."/>
            <person name="Schiex T."/>
            <person name="Thomas J."/>
            <person name="Vandecasteele C."/>
            <person name="Vares D."/>
            <person name="Vear F."/>
            <person name="Vautrin S."/>
            <person name="Crespi M."/>
            <person name="Mangin B."/>
            <person name="Burke J.M."/>
            <person name="Salse J."/>
            <person name="Munos S."/>
            <person name="Vincourt P."/>
            <person name="Rieseberg L.H."/>
            <person name="Langlade N.B."/>
        </authorList>
    </citation>
    <scope>NUCLEOTIDE SEQUENCE</scope>
    <source>
        <tissue evidence="2">Leaves</tissue>
    </source>
</reference>
<dbReference type="Gramene" id="mRNA:HanXRQr2_Chr09g0376171">
    <property type="protein sequence ID" value="mRNA:HanXRQr2_Chr09g0376171"/>
    <property type="gene ID" value="HanXRQr2_Chr09g0376171"/>
</dbReference>
<dbReference type="AlphaFoldDB" id="A0A9K3I4W3"/>
<evidence type="ECO:0000313" key="3">
    <source>
        <dbReference type="Proteomes" id="UP000215914"/>
    </source>
</evidence>
<organism evidence="2 3">
    <name type="scientific">Helianthus annuus</name>
    <name type="common">Common sunflower</name>
    <dbReference type="NCBI Taxonomy" id="4232"/>
    <lineage>
        <taxon>Eukaryota</taxon>
        <taxon>Viridiplantae</taxon>
        <taxon>Streptophyta</taxon>
        <taxon>Embryophyta</taxon>
        <taxon>Tracheophyta</taxon>
        <taxon>Spermatophyta</taxon>
        <taxon>Magnoliopsida</taxon>
        <taxon>eudicotyledons</taxon>
        <taxon>Gunneridae</taxon>
        <taxon>Pentapetalae</taxon>
        <taxon>asterids</taxon>
        <taxon>campanulids</taxon>
        <taxon>Asterales</taxon>
        <taxon>Asteraceae</taxon>
        <taxon>Asteroideae</taxon>
        <taxon>Heliantheae alliance</taxon>
        <taxon>Heliantheae</taxon>
        <taxon>Helianthus</taxon>
    </lineage>
</organism>
<feature type="region of interest" description="Disordered" evidence="1">
    <location>
        <begin position="1"/>
        <end position="22"/>
    </location>
</feature>
<reference evidence="2" key="2">
    <citation type="submission" date="2020-06" db="EMBL/GenBank/DDBJ databases">
        <title>Helianthus annuus Genome sequencing and assembly Release 2.</title>
        <authorList>
            <person name="Gouzy J."/>
            <person name="Langlade N."/>
            <person name="Munos S."/>
        </authorList>
    </citation>
    <scope>NUCLEOTIDE SEQUENCE</scope>
    <source>
        <tissue evidence="2">Leaves</tissue>
    </source>
</reference>
<evidence type="ECO:0000313" key="2">
    <source>
        <dbReference type="EMBL" id="KAF5789856.1"/>
    </source>
</evidence>
<keyword evidence="3" id="KW-1185">Reference proteome</keyword>
<sequence length="45" mass="5061">MAKAGRQRLKLPEIGGTASSPDYVSDWSRLTVKDNRRKKVFRIAG</sequence>
<dbReference type="EMBL" id="MNCJ02000324">
    <property type="protein sequence ID" value="KAF5789856.1"/>
    <property type="molecule type" value="Genomic_DNA"/>
</dbReference>
<comment type="caution">
    <text evidence="2">The sequence shown here is derived from an EMBL/GenBank/DDBJ whole genome shotgun (WGS) entry which is preliminary data.</text>
</comment>
<name>A0A9K3I4W3_HELAN</name>
<dbReference type="Proteomes" id="UP000215914">
    <property type="component" value="Unassembled WGS sequence"/>
</dbReference>
<accession>A0A9K3I4W3</accession>
<evidence type="ECO:0000256" key="1">
    <source>
        <dbReference type="SAM" id="MobiDB-lite"/>
    </source>
</evidence>
<protein>
    <submittedName>
        <fullName evidence="2">Uncharacterized protein</fullName>
    </submittedName>
</protein>
<proteinExistence type="predicted"/>
<gene>
    <name evidence="2" type="ORF">HanXRQr2_Chr09g0376171</name>
</gene>